<dbReference type="InterPro" id="IPR019557">
    <property type="entry name" value="AminoTfrase-like_pln_mobile"/>
</dbReference>
<accession>A0AAP0JXX0</accession>
<evidence type="ECO:0000313" key="3">
    <source>
        <dbReference type="Proteomes" id="UP001420932"/>
    </source>
</evidence>
<keyword evidence="3" id="KW-1185">Reference proteome</keyword>
<reference evidence="2 3" key="1">
    <citation type="submission" date="2024-01" db="EMBL/GenBank/DDBJ databases">
        <title>Genome assemblies of Stephania.</title>
        <authorList>
            <person name="Yang L."/>
        </authorList>
    </citation>
    <scope>NUCLEOTIDE SEQUENCE [LARGE SCALE GENOMIC DNA]</scope>
    <source>
        <strain evidence="2">YNDBR</strain>
        <tissue evidence="2">Leaf</tissue>
    </source>
</reference>
<evidence type="ECO:0000259" key="1">
    <source>
        <dbReference type="Pfam" id="PF10536"/>
    </source>
</evidence>
<dbReference type="Proteomes" id="UP001420932">
    <property type="component" value="Unassembled WGS sequence"/>
</dbReference>
<dbReference type="EMBL" id="JBBNAF010000005">
    <property type="protein sequence ID" value="KAK9142228.1"/>
    <property type="molecule type" value="Genomic_DNA"/>
</dbReference>
<gene>
    <name evidence="2" type="ORF">Syun_011628</name>
</gene>
<dbReference type="AlphaFoldDB" id="A0AAP0JXX0"/>
<organism evidence="2 3">
    <name type="scientific">Stephania yunnanensis</name>
    <dbReference type="NCBI Taxonomy" id="152371"/>
    <lineage>
        <taxon>Eukaryota</taxon>
        <taxon>Viridiplantae</taxon>
        <taxon>Streptophyta</taxon>
        <taxon>Embryophyta</taxon>
        <taxon>Tracheophyta</taxon>
        <taxon>Spermatophyta</taxon>
        <taxon>Magnoliopsida</taxon>
        <taxon>Ranunculales</taxon>
        <taxon>Menispermaceae</taxon>
        <taxon>Menispermoideae</taxon>
        <taxon>Cissampelideae</taxon>
        <taxon>Stephania</taxon>
    </lineage>
</organism>
<feature type="domain" description="Aminotransferase-like plant mobile" evidence="1">
    <location>
        <begin position="4"/>
        <end position="82"/>
    </location>
</feature>
<protein>
    <recommendedName>
        <fullName evidence="1">Aminotransferase-like plant mobile domain-containing protein</fullName>
    </recommendedName>
</protein>
<evidence type="ECO:0000313" key="2">
    <source>
        <dbReference type="EMBL" id="KAK9142228.1"/>
    </source>
</evidence>
<dbReference type="Pfam" id="PF10536">
    <property type="entry name" value="PMD"/>
    <property type="match status" value="1"/>
</dbReference>
<proteinExistence type="predicted"/>
<comment type="caution">
    <text evidence="2">The sequence shown here is derived from an EMBL/GenBank/DDBJ whole genome shotgun (WGS) entry which is preliminary data.</text>
</comment>
<sequence length="84" mass="10160">MDYVQPRVCRWIQKHETVLNVDKLGSIRRTLDRLRPSEVTWDPYVKYRENGVVHTMAFYSETIKYLVVVEPYHPERILRQFGHV</sequence>
<name>A0AAP0JXX0_9MAGN</name>